<evidence type="ECO:0000313" key="2">
    <source>
        <dbReference type="Proteomes" id="UP001374584"/>
    </source>
</evidence>
<gene>
    <name evidence="1" type="ORF">VNO80_35516</name>
</gene>
<sequence length="172" mass="19086">MPSLLSLYPRLDWGEFSERGEDSVAVKRINSISSRARSSMSRLRRVRLSHLSTLLIPALKAATYSIAHKLSRALIEVPSVNRKEEIPPPISGRVFHQAFRYHNCPIDKQDSGDTGRADNFEGLASVCNSLSRSIRANSISRSFDGHKEIVLVATAKPIEQGLALQLVHKQGK</sequence>
<organism evidence="1 2">
    <name type="scientific">Phaseolus coccineus</name>
    <name type="common">Scarlet runner bean</name>
    <name type="synonym">Phaseolus multiflorus</name>
    <dbReference type="NCBI Taxonomy" id="3886"/>
    <lineage>
        <taxon>Eukaryota</taxon>
        <taxon>Viridiplantae</taxon>
        <taxon>Streptophyta</taxon>
        <taxon>Embryophyta</taxon>
        <taxon>Tracheophyta</taxon>
        <taxon>Spermatophyta</taxon>
        <taxon>Magnoliopsida</taxon>
        <taxon>eudicotyledons</taxon>
        <taxon>Gunneridae</taxon>
        <taxon>Pentapetalae</taxon>
        <taxon>rosids</taxon>
        <taxon>fabids</taxon>
        <taxon>Fabales</taxon>
        <taxon>Fabaceae</taxon>
        <taxon>Papilionoideae</taxon>
        <taxon>50 kb inversion clade</taxon>
        <taxon>NPAAA clade</taxon>
        <taxon>indigoferoid/millettioid clade</taxon>
        <taxon>Phaseoleae</taxon>
        <taxon>Phaseolus</taxon>
    </lineage>
</organism>
<comment type="caution">
    <text evidence="1">The sequence shown here is derived from an EMBL/GenBank/DDBJ whole genome shotgun (WGS) entry which is preliminary data.</text>
</comment>
<dbReference type="EMBL" id="JAYMYR010000235">
    <property type="protein sequence ID" value="KAK7321854.1"/>
    <property type="molecule type" value="Genomic_DNA"/>
</dbReference>
<evidence type="ECO:0000313" key="1">
    <source>
        <dbReference type="EMBL" id="KAK7321854.1"/>
    </source>
</evidence>
<name>A0AAN9KR28_PHACN</name>
<proteinExistence type="predicted"/>
<dbReference type="Proteomes" id="UP001374584">
    <property type="component" value="Unassembled WGS sequence"/>
</dbReference>
<accession>A0AAN9KR28</accession>
<dbReference type="AlphaFoldDB" id="A0AAN9KR28"/>
<keyword evidence="2" id="KW-1185">Reference proteome</keyword>
<reference evidence="1 2" key="1">
    <citation type="submission" date="2024-01" db="EMBL/GenBank/DDBJ databases">
        <title>The genomes of 5 underutilized Papilionoideae crops provide insights into root nodulation and disease resistanc.</title>
        <authorList>
            <person name="Jiang F."/>
        </authorList>
    </citation>
    <scope>NUCLEOTIDE SEQUENCE [LARGE SCALE GENOMIC DNA]</scope>
    <source>
        <strain evidence="1">JINMINGXINNONG_FW02</strain>
        <tissue evidence="1">Leaves</tissue>
    </source>
</reference>
<protein>
    <submittedName>
        <fullName evidence="1">Uncharacterized protein</fullName>
    </submittedName>
</protein>